<dbReference type="PANTHER" id="PTHR43649">
    <property type="entry name" value="ARABINOSE-BINDING PROTEIN-RELATED"/>
    <property type="match status" value="1"/>
</dbReference>
<keyword evidence="3" id="KW-1185">Reference proteome</keyword>
<gene>
    <name evidence="2" type="ORF">DAERI_170025</name>
</gene>
<reference evidence="3" key="1">
    <citation type="submission" date="2018-01" db="EMBL/GenBank/DDBJ databases">
        <title>Draft Genome Sequence of the Radioresistant Bacterium Deinococcus aerius TR0125, Isolated from the Higher Atmosphere above Japan.</title>
        <authorList>
            <person name="Satoh K."/>
            <person name="Arai H."/>
            <person name="Sanzen T."/>
            <person name="Kawaguchi Y."/>
            <person name="Hayashi H."/>
            <person name="Yokobori S."/>
            <person name="Yamagishi A."/>
            <person name="Oono Y."/>
            <person name="Narumi I."/>
        </authorList>
    </citation>
    <scope>NUCLEOTIDE SEQUENCE [LARGE SCALE GENOMIC DNA]</scope>
    <source>
        <strain evidence="3">TR0125</strain>
    </source>
</reference>
<accession>A0A2I9DA25</accession>
<dbReference type="InterPro" id="IPR050490">
    <property type="entry name" value="Bact_solute-bd_prot1"/>
</dbReference>
<organism evidence="2 3">
    <name type="scientific">Deinococcus aerius</name>
    <dbReference type="NCBI Taxonomy" id="200253"/>
    <lineage>
        <taxon>Bacteria</taxon>
        <taxon>Thermotogati</taxon>
        <taxon>Deinococcota</taxon>
        <taxon>Deinococci</taxon>
        <taxon>Deinococcales</taxon>
        <taxon>Deinococcaceae</taxon>
        <taxon>Deinococcus</taxon>
    </lineage>
</organism>
<dbReference type="RefSeq" id="WP_103131071.1">
    <property type="nucleotide sequence ID" value="NZ_BFAG01000017.1"/>
</dbReference>
<keyword evidence="1" id="KW-0732">Signal</keyword>
<dbReference type="InterPro" id="IPR006059">
    <property type="entry name" value="SBP"/>
</dbReference>
<dbReference type="SUPFAM" id="SSF53850">
    <property type="entry name" value="Periplasmic binding protein-like II"/>
    <property type="match status" value="1"/>
</dbReference>
<evidence type="ECO:0000256" key="1">
    <source>
        <dbReference type="SAM" id="SignalP"/>
    </source>
</evidence>
<feature type="signal peptide" evidence="1">
    <location>
        <begin position="1"/>
        <end position="24"/>
    </location>
</feature>
<sequence>MKRRTALTTALLLSSSALISMASAAPGSWRGTIYMAAADYTPNFPGVKNQLKVFQQIADEYEKKYPGIKIKFYEEPIPDTNTMIRVKAAAGELFDIYWAQSYNLNSTLPRGVATDLAPYFKQPNPYIPGNKAWQDVMDKAQLAESRTPQGQIYTLSGDKVVYTIFYNKNLFKKAGITKVPTTWPELIAASKKLKAAGIYPMHAVPAYPWWSRHFLSDLYSKDYAKLTGYDGLPGQSPLDEAVAIHKGILTPKDDRFMSWWPVFKQFTDTWPKDYLAADPGKNYDAFQDFVGQKEAMLYEGSYKVREMLDAGVKFPVGAFNFPRLSKAESRYATGVNTANAYAGTGGFQYAMSTPQSNKTMREKGKTEAVIDWMRFFGTPRNLQRLTAEQGTYAPTWPGTTVKLALSNFDAGAITAQLKLPERSIGAATATANLGWVDMQRIFGLYLSGNITLDQAKAQAQTVLDRAAQDYARKNKIDLSKY</sequence>
<dbReference type="Gene3D" id="3.40.190.10">
    <property type="entry name" value="Periplasmic binding protein-like II"/>
    <property type="match status" value="2"/>
</dbReference>
<evidence type="ECO:0000313" key="3">
    <source>
        <dbReference type="Proteomes" id="UP000236569"/>
    </source>
</evidence>
<dbReference type="Pfam" id="PF01547">
    <property type="entry name" value="SBP_bac_1"/>
    <property type="match status" value="1"/>
</dbReference>
<name>A0A2I9DA25_9DEIO</name>
<dbReference type="AlphaFoldDB" id="A0A2I9DA25"/>
<dbReference type="PANTHER" id="PTHR43649:SF14">
    <property type="entry name" value="BLR3389 PROTEIN"/>
    <property type="match status" value="1"/>
</dbReference>
<protein>
    <submittedName>
        <fullName evidence="2">Extracellular solute-binding protein family 1, yurO</fullName>
    </submittedName>
</protein>
<proteinExistence type="predicted"/>
<feature type="chain" id="PRO_5014369694" evidence="1">
    <location>
        <begin position="25"/>
        <end position="481"/>
    </location>
</feature>
<comment type="caution">
    <text evidence="2">The sequence shown here is derived from an EMBL/GenBank/DDBJ whole genome shotgun (WGS) entry which is preliminary data.</text>
</comment>
<evidence type="ECO:0000313" key="2">
    <source>
        <dbReference type="EMBL" id="GBF07766.1"/>
    </source>
</evidence>
<dbReference type="Proteomes" id="UP000236569">
    <property type="component" value="Unassembled WGS sequence"/>
</dbReference>
<dbReference type="EMBL" id="BFAG01000017">
    <property type="protein sequence ID" value="GBF07766.1"/>
    <property type="molecule type" value="Genomic_DNA"/>
</dbReference>
<dbReference type="OrthoDB" id="9798191at2"/>